<dbReference type="GO" id="GO:0008483">
    <property type="term" value="F:transaminase activity"/>
    <property type="evidence" value="ECO:0007669"/>
    <property type="project" value="UniProtKB-KW"/>
</dbReference>
<feature type="domain" description="Aminotransferase class I/classII large" evidence="6">
    <location>
        <begin position="33"/>
        <end position="388"/>
    </location>
</feature>
<organism evidence="7 8">
    <name type="scientific">Aquifex aeolicus</name>
    <dbReference type="NCBI Taxonomy" id="63363"/>
    <lineage>
        <taxon>Bacteria</taxon>
        <taxon>Pseudomonadati</taxon>
        <taxon>Aquificota</taxon>
        <taxon>Aquificia</taxon>
        <taxon>Aquificales</taxon>
        <taxon>Aquificaceae</taxon>
        <taxon>Aquifex</taxon>
    </lineage>
</organism>
<evidence type="ECO:0000256" key="1">
    <source>
        <dbReference type="ARBA" id="ARBA00001933"/>
    </source>
</evidence>
<evidence type="ECO:0000313" key="7">
    <source>
        <dbReference type="EMBL" id="HIP98376.1"/>
    </source>
</evidence>
<name>A0A9D0YP55_AQUAO</name>
<evidence type="ECO:0000256" key="4">
    <source>
        <dbReference type="ARBA" id="ARBA00022679"/>
    </source>
</evidence>
<dbReference type="CDD" id="cd00609">
    <property type="entry name" value="AAT_like"/>
    <property type="match status" value="1"/>
</dbReference>
<comment type="caution">
    <text evidence="7">The sequence shown here is derived from an EMBL/GenBank/DDBJ whole genome shotgun (WGS) entry which is preliminary data.</text>
</comment>
<dbReference type="PANTHER" id="PTHR46383:SF1">
    <property type="entry name" value="ASPARTATE AMINOTRANSFERASE"/>
    <property type="match status" value="1"/>
</dbReference>
<dbReference type="PANTHER" id="PTHR46383">
    <property type="entry name" value="ASPARTATE AMINOTRANSFERASE"/>
    <property type="match status" value="1"/>
</dbReference>
<evidence type="ECO:0000313" key="8">
    <source>
        <dbReference type="Proteomes" id="UP000606463"/>
    </source>
</evidence>
<dbReference type="SUPFAM" id="SSF53383">
    <property type="entry name" value="PLP-dependent transferases"/>
    <property type="match status" value="1"/>
</dbReference>
<comment type="similarity">
    <text evidence="2">Belongs to the class-I pyridoxal-phosphate-dependent aminotransferase family.</text>
</comment>
<dbReference type="FunFam" id="3.40.640.10:FF:000033">
    <property type="entry name" value="Aspartate aminotransferase"/>
    <property type="match status" value="1"/>
</dbReference>
<dbReference type="Proteomes" id="UP000606463">
    <property type="component" value="Unassembled WGS sequence"/>
</dbReference>
<dbReference type="InterPro" id="IPR015422">
    <property type="entry name" value="PyrdxlP-dep_Trfase_small"/>
</dbReference>
<comment type="cofactor">
    <cofactor evidence="1">
        <name>pyridoxal 5'-phosphate</name>
        <dbReference type="ChEBI" id="CHEBI:597326"/>
    </cofactor>
</comment>
<dbReference type="InterPro" id="IPR015424">
    <property type="entry name" value="PyrdxlP-dep_Trfase"/>
</dbReference>
<dbReference type="InterPro" id="IPR004839">
    <property type="entry name" value="Aminotransferase_I/II_large"/>
</dbReference>
<keyword evidence="3 7" id="KW-0032">Aminotransferase</keyword>
<dbReference type="GO" id="GO:0006520">
    <property type="term" value="P:amino acid metabolic process"/>
    <property type="evidence" value="ECO:0007669"/>
    <property type="project" value="InterPro"/>
</dbReference>
<keyword evidence="5" id="KW-0663">Pyridoxal phosphate</keyword>
<gene>
    <name evidence="7" type="ORF">EYH37_03290</name>
</gene>
<dbReference type="PRINTS" id="PR00753">
    <property type="entry name" value="ACCSYNTHASE"/>
</dbReference>
<proteinExistence type="inferred from homology"/>
<dbReference type="InterPro" id="IPR015421">
    <property type="entry name" value="PyrdxlP-dep_Trfase_major"/>
</dbReference>
<dbReference type="Pfam" id="PF00155">
    <property type="entry name" value="Aminotran_1_2"/>
    <property type="match status" value="1"/>
</dbReference>
<dbReference type="InterPro" id="IPR050596">
    <property type="entry name" value="AspAT/PAT-like"/>
</dbReference>
<dbReference type="Gene3D" id="3.90.1150.10">
    <property type="entry name" value="Aspartate Aminotransferase, domain 1"/>
    <property type="match status" value="1"/>
</dbReference>
<evidence type="ECO:0000256" key="5">
    <source>
        <dbReference type="ARBA" id="ARBA00022898"/>
    </source>
</evidence>
<evidence type="ECO:0000256" key="3">
    <source>
        <dbReference type="ARBA" id="ARBA00022576"/>
    </source>
</evidence>
<evidence type="ECO:0000256" key="2">
    <source>
        <dbReference type="ARBA" id="ARBA00007441"/>
    </source>
</evidence>
<dbReference type="EMBL" id="DQVE01000035">
    <property type="protein sequence ID" value="HIP98376.1"/>
    <property type="molecule type" value="Genomic_DNA"/>
</dbReference>
<keyword evidence="4" id="KW-0808">Transferase</keyword>
<accession>A0A9D0YP55</accession>
<dbReference type="Gene3D" id="3.40.640.10">
    <property type="entry name" value="Type I PLP-dependent aspartate aminotransferase-like (Major domain)"/>
    <property type="match status" value="1"/>
</dbReference>
<reference evidence="7" key="1">
    <citation type="journal article" date="2020" name="ISME J.">
        <title>Gammaproteobacteria mediating utilization of methyl-, sulfur- and petroleum organic compounds in deep ocean hydrothermal plumes.</title>
        <authorList>
            <person name="Zhou Z."/>
            <person name="Liu Y."/>
            <person name="Pan J."/>
            <person name="Cron B.R."/>
            <person name="Toner B.M."/>
            <person name="Anantharaman K."/>
            <person name="Breier J.A."/>
            <person name="Dick G.J."/>
            <person name="Li M."/>
        </authorList>
    </citation>
    <scope>NUCLEOTIDE SEQUENCE</scope>
    <source>
        <strain evidence="7">SZUA-1501</strain>
    </source>
</reference>
<evidence type="ECO:0000259" key="6">
    <source>
        <dbReference type="Pfam" id="PF00155"/>
    </source>
</evidence>
<dbReference type="GO" id="GO:0030170">
    <property type="term" value="F:pyridoxal phosphate binding"/>
    <property type="evidence" value="ECO:0007669"/>
    <property type="project" value="InterPro"/>
</dbReference>
<protein>
    <submittedName>
        <fullName evidence="7">Pyridoxal phosphate-dependent aminotransferase</fullName>
    </submittedName>
</protein>
<sequence length="396" mass="44321">MELKLSERVKSLKPSPTLAISAKAKGLRAKGIDVIGFGAGEPDFDTPEFIKEAAIKALKDGKTKYAPAGGLPELREALAEKFKKVNGIDYKPSEVVVSAGAKNILFLIFLMLLDEGDEVLIPTPYWVSYKEQIKLFGGIPIEVPTEEGRGFSLTLEDLKPFVNERTKVLILNFPNNPTGATITEDELKRIAQFCVKREIFIISDECYEAFTYDGEKHLSTASLGEEVKRITFTVNAFSKTYSMTGWRVGYVGCPNREYAKVIANLNSQSISNVTTFAQYGALEALKNPEAQKFVEKMRQTFERRRDLIVSLLREIPEVKVNKPKGAFYVFPNFRTYASKFENDIAFTEYLLDEAKVAIVPGSAFGYEGFARLSYCNSDEEITEGINRIKKALEKLS</sequence>
<dbReference type="AlphaFoldDB" id="A0A9D0YP55"/>